<dbReference type="AlphaFoldDB" id="A0A0A0JKL5"/>
<keyword evidence="2" id="KW-0472">Membrane</keyword>
<feature type="region of interest" description="Disordered" evidence="1">
    <location>
        <begin position="60"/>
        <end position="109"/>
    </location>
</feature>
<dbReference type="RefSeq" id="WP_035905501.1">
    <property type="nucleotide sequence ID" value="NZ_AVPK01000006.1"/>
</dbReference>
<gene>
    <name evidence="3" type="ORF">N803_15650</name>
</gene>
<evidence type="ECO:0000313" key="4">
    <source>
        <dbReference type="Proteomes" id="UP000030011"/>
    </source>
</evidence>
<dbReference type="Proteomes" id="UP000030011">
    <property type="component" value="Unassembled WGS sequence"/>
</dbReference>
<evidence type="ECO:0000256" key="2">
    <source>
        <dbReference type="SAM" id="Phobius"/>
    </source>
</evidence>
<feature type="compositionally biased region" description="Gly residues" evidence="1">
    <location>
        <begin position="76"/>
        <end position="86"/>
    </location>
</feature>
<feature type="transmembrane region" description="Helical" evidence="2">
    <location>
        <begin position="6"/>
        <end position="25"/>
    </location>
</feature>
<evidence type="ECO:0000256" key="1">
    <source>
        <dbReference type="SAM" id="MobiDB-lite"/>
    </source>
</evidence>
<sequence length="155" mass="16561">MKDTMLWLVGGAAFAVVVAAFVWVLRHRDDAAAPEHHSYDAPEVTITGEQRRSALAFGATEVEEPVDETVPLSRLGGAGWRDGGGLETPPTTGYAGQSRSRDSSSAAVVPERDVVPGADVAADLDTAPTRHVMVDEQVADRTDQEAVDRERGGHW</sequence>
<proteinExistence type="predicted"/>
<dbReference type="STRING" id="1385521.N803_15650"/>
<reference evidence="3 4" key="1">
    <citation type="submission" date="2013-08" db="EMBL/GenBank/DDBJ databases">
        <title>The genome sequence of Knoellia subterranea.</title>
        <authorList>
            <person name="Zhu W."/>
            <person name="Wang G."/>
        </authorList>
    </citation>
    <scope>NUCLEOTIDE SEQUENCE [LARGE SCALE GENOMIC DNA]</scope>
    <source>
        <strain evidence="3 4">KCTC 19937</strain>
    </source>
</reference>
<name>A0A0A0JKL5_9MICO</name>
<dbReference type="OrthoDB" id="4843747at2"/>
<organism evidence="3 4">
    <name type="scientific">Knoellia subterranea KCTC 19937</name>
    <dbReference type="NCBI Taxonomy" id="1385521"/>
    <lineage>
        <taxon>Bacteria</taxon>
        <taxon>Bacillati</taxon>
        <taxon>Actinomycetota</taxon>
        <taxon>Actinomycetes</taxon>
        <taxon>Micrococcales</taxon>
        <taxon>Intrasporangiaceae</taxon>
        <taxon>Knoellia</taxon>
    </lineage>
</organism>
<protein>
    <submittedName>
        <fullName evidence="3">Uncharacterized protein</fullName>
    </submittedName>
</protein>
<accession>A0A0A0JKL5</accession>
<evidence type="ECO:0000313" key="3">
    <source>
        <dbReference type="EMBL" id="KGN37314.1"/>
    </source>
</evidence>
<keyword evidence="2" id="KW-1133">Transmembrane helix</keyword>
<keyword evidence="2" id="KW-0812">Transmembrane</keyword>
<dbReference type="EMBL" id="AVPK01000006">
    <property type="protein sequence ID" value="KGN37314.1"/>
    <property type="molecule type" value="Genomic_DNA"/>
</dbReference>
<comment type="caution">
    <text evidence="3">The sequence shown here is derived from an EMBL/GenBank/DDBJ whole genome shotgun (WGS) entry which is preliminary data.</text>
</comment>
<keyword evidence="4" id="KW-1185">Reference proteome</keyword>